<feature type="region of interest" description="Disordered" evidence="1">
    <location>
        <begin position="1"/>
        <end position="20"/>
    </location>
</feature>
<dbReference type="AlphaFoldDB" id="A0A0B7G0L5"/>
<proteinExistence type="predicted"/>
<feature type="compositionally biased region" description="Polar residues" evidence="1">
    <location>
        <begin position="49"/>
        <end position="61"/>
    </location>
</feature>
<evidence type="ECO:0000313" key="3">
    <source>
        <dbReference type="Proteomes" id="UP000059188"/>
    </source>
</evidence>
<feature type="region of interest" description="Disordered" evidence="1">
    <location>
        <begin position="286"/>
        <end position="532"/>
    </location>
</feature>
<feature type="compositionally biased region" description="Polar residues" evidence="1">
    <location>
        <begin position="373"/>
        <end position="396"/>
    </location>
</feature>
<evidence type="ECO:0000313" key="2">
    <source>
        <dbReference type="EMBL" id="CEL62624.1"/>
    </source>
</evidence>
<dbReference type="EMBL" id="LN679106">
    <property type="protein sequence ID" value="CEL62624.1"/>
    <property type="molecule type" value="Genomic_DNA"/>
</dbReference>
<dbReference type="Proteomes" id="UP000059188">
    <property type="component" value="Unassembled WGS sequence"/>
</dbReference>
<feature type="compositionally biased region" description="Basic and acidic residues" evidence="1">
    <location>
        <begin position="325"/>
        <end position="350"/>
    </location>
</feature>
<accession>A0A0B7G0L5</accession>
<organism evidence="2 3">
    <name type="scientific">Thanatephorus cucumeris (strain AG1-IB / isolate 7/3/14)</name>
    <name type="common">Lettuce bottom rot fungus</name>
    <name type="synonym">Rhizoctonia solani</name>
    <dbReference type="NCBI Taxonomy" id="1108050"/>
    <lineage>
        <taxon>Eukaryota</taxon>
        <taxon>Fungi</taxon>
        <taxon>Dikarya</taxon>
        <taxon>Basidiomycota</taxon>
        <taxon>Agaricomycotina</taxon>
        <taxon>Agaricomycetes</taxon>
        <taxon>Cantharellales</taxon>
        <taxon>Ceratobasidiaceae</taxon>
        <taxon>Rhizoctonia</taxon>
        <taxon>Rhizoctonia solani AG-1</taxon>
    </lineage>
</organism>
<feature type="compositionally biased region" description="Polar residues" evidence="1">
    <location>
        <begin position="434"/>
        <end position="461"/>
    </location>
</feature>
<protein>
    <submittedName>
        <fullName evidence="2">Uncharacterized protein</fullName>
    </submittedName>
</protein>
<evidence type="ECO:0000256" key="1">
    <source>
        <dbReference type="SAM" id="MobiDB-lite"/>
    </source>
</evidence>
<feature type="compositionally biased region" description="Polar residues" evidence="1">
    <location>
        <begin position="300"/>
        <end position="309"/>
    </location>
</feature>
<keyword evidence="3" id="KW-1185">Reference proteome</keyword>
<dbReference type="STRING" id="1108050.A0A0B7G0L5"/>
<feature type="compositionally biased region" description="Basic and acidic residues" evidence="1">
    <location>
        <begin position="605"/>
        <end position="621"/>
    </location>
</feature>
<feature type="compositionally biased region" description="Pro residues" evidence="1">
    <location>
        <begin position="623"/>
        <end position="648"/>
    </location>
</feature>
<dbReference type="OrthoDB" id="3363891at2759"/>
<name>A0A0B7G0L5_THACB</name>
<sequence length="682" mass="74388">MALTARATEPPRTAWGSDIVPTLRKRLEHESRALTKRMSQSAPPVELQQRPTMTQTTSNYERPSHIPRPSIQSIASYDTPKRRPRTHSTPRPFDRDMLTPASSRPASPAVTATARPSRIPTRPRAGSRPIPTEFPPSPDPSPDLWPVSENAIRTQLTPPTPDRPAHRRKRDTFVPPPPDDADEILFDEPAPFTVNSNSLAGRSSIDEYEHWYRGEGRGGGGRNGGHGEIRIATRTEMLEIASFGHPTSRNNSRGHYGEFGWRSKAYDDSTVGTRFRWPDENEVSVLDEAPLTDLDDFDTESYNPGSQDARSIEIRSIESYQPLDVRSEEQHTLEDARSAELDPEPDKRPEPTTPAKPLPSRIARATSPPIGPATSTPSLVSRAGQSPTPSKARTTKAQSPAPKGQSPPPKSAQSPKGAQSPKSPKPKSAGRRGTNASTTSKSPSRAGTSQLSPNPTSTPKTPRTGAPSLGKITTTPSPRTRVQSSGTKSNGTKRTKKLSTTGSSVGPSSPHSLADAIPQIFPEQQIPNDGNWDDVVLPTIARRMQGGDVVMLERKPIEEELLPPAPGTFGYEEKEKARKEYDERRSSGTEFEEFGGWDGIPKKPKTVEKPKVVEKAEERRNAPSPPPFSDYTPIPPVAKPPEPTPAPVMQPMTISEAELRQDTAGRPKDDSHGSGCCKCVVM</sequence>
<feature type="compositionally biased region" description="Pro residues" evidence="1">
    <location>
        <begin position="132"/>
        <end position="143"/>
    </location>
</feature>
<feature type="compositionally biased region" description="Basic and acidic residues" evidence="1">
    <location>
        <begin position="571"/>
        <end position="587"/>
    </location>
</feature>
<feature type="compositionally biased region" description="Basic and acidic residues" evidence="1">
    <location>
        <begin position="657"/>
        <end position="672"/>
    </location>
</feature>
<feature type="region of interest" description="Disordered" evidence="1">
    <location>
        <begin position="26"/>
        <end position="177"/>
    </location>
</feature>
<feature type="compositionally biased region" description="Polar residues" evidence="1">
    <location>
        <begin position="471"/>
        <end position="490"/>
    </location>
</feature>
<gene>
    <name evidence="2" type="ORF">RSOLAG1IB_04980</name>
</gene>
<feature type="region of interest" description="Disordered" evidence="1">
    <location>
        <begin position="561"/>
        <end position="682"/>
    </location>
</feature>
<feature type="compositionally biased region" description="Low complexity" evidence="1">
    <location>
        <begin position="499"/>
        <end position="512"/>
    </location>
</feature>
<reference evidence="2 3" key="1">
    <citation type="submission" date="2014-11" db="EMBL/GenBank/DDBJ databases">
        <authorList>
            <person name="Wibberg Daniel"/>
        </authorList>
    </citation>
    <scope>NUCLEOTIDE SEQUENCE [LARGE SCALE GENOMIC DNA]</scope>
    <source>
        <strain evidence="2">Rhizoctonia solani AG1-IB 7/3/14</strain>
    </source>
</reference>